<proteinExistence type="predicted"/>
<evidence type="ECO:0000313" key="3">
    <source>
        <dbReference type="Proteomes" id="UP000499080"/>
    </source>
</evidence>
<gene>
    <name evidence="1" type="ORF">AVEN_15364_1</name>
    <name evidence="2" type="ORF">AVEN_24633_1</name>
</gene>
<dbReference type="Proteomes" id="UP000499080">
    <property type="component" value="Unassembled WGS sequence"/>
</dbReference>
<name>A0A4Y2N0T7_ARAVE</name>
<comment type="caution">
    <text evidence="1">The sequence shown here is derived from an EMBL/GenBank/DDBJ whole genome shotgun (WGS) entry which is preliminary data.</text>
</comment>
<dbReference type="AlphaFoldDB" id="A0A4Y2N0T7"/>
<dbReference type="EMBL" id="BGPR01125718">
    <property type="protein sequence ID" value="GBN32935.1"/>
    <property type="molecule type" value="Genomic_DNA"/>
</dbReference>
<reference evidence="1 3" key="1">
    <citation type="journal article" date="2019" name="Sci. Rep.">
        <title>Orb-weaving spider Araneus ventricosus genome elucidates the spidroin gene catalogue.</title>
        <authorList>
            <person name="Kono N."/>
            <person name="Nakamura H."/>
            <person name="Ohtoshi R."/>
            <person name="Moran D.A.P."/>
            <person name="Shinohara A."/>
            <person name="Yoshida Y."/>
            <person name="Fujiwara M."/>
            <person name="Mori M."/>
            <person name="Tomita M."/>
            <person name="Arakawa K."/>
        </authorList>
    </citation>
    <scope>NUCLEOTIDE SEQUENCE [LARGE SCALE GENOMIC DNA]</scope>
</reference>
<keyword evidence="3" id="KW-1185">Reference proteome</keyword>
<evidence type="ECO:0000313" key="1">
    <source>
        <dbReference type="EMBL" id="GBN32935.1"/>
    </source>
</evidence>
<accession>A0A4Y2N0T7</accession>
<dbReference type="EMBL" id="BGPR01137054">
    <property type="protein sequence ID" value="GBN59238.1"/>
    <property type="molecule type" value="Genomic_DNA"/>
</dbReference>
<organism evidence="1 3">
    <name type="scientific">Araneus ventricosus</name>
    <name type="common">Orbweaver spider</name>
    <name type="synonym">Epeira ventricosa</name>
    <dbReference type="NCBI Taxonomy" id="182803"/>
    <lineage>
        <taxon>Eukaryota</taxon>
        <taxon>Metazoa</taxon>
        <taxon>Ecdysozoa</taxon>
        <taxon>Arthropoda</taxon>
        <taxon>Chelicerata</taxon>
        <taxon>Arachnida</taxon>
        <taxon>Araneae</taxon>
        <taxon>Araneomorphae</taxon>
        <taxon>Entelegynae</taxon>
        <taxon>Araneoidea</taxon>
        <taxon>Araneidae</taxon>
        <taxon>Araneus</taxon>
    </lineage>
</organism>
<sequence>MKNLFIESKHEFAAFWKDIYDKVDDISRLIRPTFDSIQTDQLQPPTTSSLQQEIINDEMKSGVSKYVSVTQTLSAIHEGNFKVIVHSVNDKNIKSKVVINGAKKILA</sequence>
<protein>
    <submittedName>
        <fullName evidence="1">Uncharacterized protein</fullName>
    </submittedName>
</protein>
<evidence type="ECO:0000313" key="2">
    <source>
        <dbReference type="EMBL" id="GBN59238.1"/>
    </source>
</evidence>